<keyword evidence="5 7" id="KW-0067">ATP-binding</keyword>
<evidence type="ECO:0000256" key="3">
    <source>
        <dbReference type="ARBA" id="ARBA00022777"/>
    </source>
</evidence>
<dbReference type="GO" id="GO:0016020">
    <property type="term" value="C:membrane"/>
    <property type="evidence" value="ECO:0007669"/>
    <property type="project" value="TreeGrafter"/>
</dbReference>
<dbReference type="InterPro" id="IPR008271">
    <property type="entry name" value="Ser/Thr_kinase_AS"/>
</dbReference>
<protein>
    <submittedName>
        <fullName evidence="10">Protein kinase domain protein</fullName>
        <ecNumber evidence="10">1.6.3.1</ecNumber>
        <ecNumber evidence="10">2.7.11.17</ecNumber>
    </submittedName>
</protein>
<evidence type="ECO:0000313" key="11">
    <source>
        <dbReference type="Proteomes" id="UP000008983"/>
    </source>
</evidence>
<dbReference type="PROSITE" id="PS00108">
    <property type="entry name" value="PROTEIN_KINASE_ST"/>
    <property type="match status" value="1"/>
</dbReference>
<dbReference type="OMA" id="NQPHIDI"/>
<dbReference type="InterPro" id="IPR011992">
    <property type="entry name" value="EF-hand-dom_pair"/>
</dbReference>
<dbReference type="EMBL" id="GL984211">
    <property type="protein sequence ID" value="EGR28771.1"/>
    <property type="molecule type" value="Genomic_DNA"/>
</dbReference>
<evidence type="ECO:0000256" key="7">
    <source>
        <dbReference type="PROSITE-ProRule" id="PRU10141"/>
    </source>
</evidence>
<keyword evidence="1 10" id="KW-0808">Transferase</keyword>
<dbReference type="eggNOG" id="KOG0597">
    <property type="taxonomic scope" value="Eukaryota"/>
</dbReference>
<dbReference type="STRING" id="857967.G0R186"/>
<dbReference type="PROSITE" id="PS50222">
    <property type="entry name" value="EF_HAND_2"/>
    <property type="match status" value="4"/>
</dbReference>
<dbReference type="GO" id="GO:0016174">
    <property type="term" value="F:NAD(P)H oxidase H2O2-forming activity"/>
    <property type="evidence" value="ECO:0007669"/>
    <property type="project" value="UniProtKB-EC"/>
</dbReference>
<dbReference type="CDD" id="cd00051">
    <property type="entry name" value="EFh"/>
    <property type="match status" value="2"/>
</dbReference>
<evidence type="ECO:0000256" key="4">
    <source>
        <dbReference type="ARBA" id="ARBA00022837"/>
    </source>
</evidence>
<evidence type="ECO:0000256" key="2">
    <source>
        <dbReference type="ARBA" id="ARBA00022741"/>
    </source>
</evidence>
<dbReference type="GeneID" id="14904859"/>
<dbReference type="InParanoid" id="G0R186"/>
<dbReference type="SMART" id="SM00054">
    <property type="entry name" value="EFh"/>
    <property type="match status" value="4"/>
</dbReference>
<sequence>MDNTRLQLIEMHNNEKWEVNKISENFEISFKIFEQTNTVSIKAHAELEIPWFNLVALIYEVDLFTEWLPFCKQSYTIAKFKKSQKTAYFEMGLPFIHNRDAYIEGIGIDRLDVNGTILIKCRSIQNDKELMQKIGIDLTKSKNVQIDIKFFSCEIQPITNGIVKIKIISNINPKVNFIPKWMINFFCKQFGKYLIKKMISLAKNIKNQAQDVKRIDKYNFQLSGILGQGSFGKVYKGKNTENNQAVAVKAIDKKLIQDDAYMMNGLFQEISIMKKFKNQNIVELIDVLETSNNYYIIQEFCDGGDLRTCLKRKQCLSEQEAVYVIKDLLNGFIELIKNGVIHRDLKPENILIKGDSYKLADFGFAKTVDNFQKQMLSSLVGTPLYMSPQILSEDKYTSKSDLWSLGFIFYECLYGNTPYTATSQYQLYKNIQKLPLVFPDNFVVSDLCKDFIRRCLVIDENKRIDWNDIFRHNLFQGHFQQYTNLIDQLEDKAQYIINELRQTIYKNQIDLEELFQKYDFTKNSMLDFKEFTQLMQSIDKGLDKTQIDYIFYKFDDNGDKSISFQEFTKWLSNNNVNLSSKQQKNSQNKLQQQIYFIYTFSSIYQKSSNLDNNLNQKLEKAHHVIQKLQYAILKHNINLNDLFNKYDKSEDQQLNIEEFSNLIRKIDKDLNDEETLIIFGIFDINKDNQITFQEFFSTLQKVHQLKNSNSLNNNDDNI</sequence>
<dbReference type="InterPro" id="IPR017441">
    <property type="entry name" value="Protein_kinase_ATP_BS"/>
</dbReference>
<gene>
    <name evidence="10" type="ORF">IMG5_169070</name>
</gene>
<feature type="binding site" evidence="7">
    <location>
        <position position="249"/>
    </location>
    <ligand>
        <name>ATP</name>
        <dbReference type="ChEBI" id="CHEBI:30616"/>
    </ligand>
</feature>
<evidence type="ECO:0000256" key="1">
    <source>
        <dbReference type="ARBA" id="ARBA00022679"/>
    </source>
</evidence>
<comment type="similarity">
    <text evidence="6">Belongs to the protein kinase superfamily. Ser/Thr protein kinase family. CDPK subfamily.</text>
</comment>
<accession>G0R186</accession>
<dbReference type="EC" id="1.6.3.1" evidence="10"/>
<dbReference type="InterPro" id="IPR002048">
    <property type="entry name" value="EF_hand_dom"/>
</dbReference>
<keyword evidence="10" id="KW-0560">Oxidoreductase</keyword>
<proteinExistence type="inferred from homology"/>
<dbReference type="InterPro" id="IPR023393">
    <property type="entry name" value="START-like_dom_sf"/>
</dbReference>
<keyword evidence="11" id="KW-1185">Reference proteome</keyword>
<dbReference type="GO" id="GO:0005776">
    <property type="term" value="C:autophagosome"/>
    <property type="evidence" value="ECO:0007669"/>
    <property type="project" value="TreeGrafter"/>
</dbReference>
<dbReference type="GO" id="GO:0005509">
    <property type="term" value="F:calcium ion binding"/>
    <property type="evidence" value="ECO:0007669"/>
    <property type="project" value="InterPro"/>
</dbReference>
<name>G0R186_ICHMU</name>
<dbReference type="FunFam" id="3.30.200.20:FF:000660">
    <property type="entry name" value="Uncharacterized protein"/>
    <property type="match status" value="1"/>
</dbReference>
<dbReference type="PANTHER" id="PTHR24348">
    <property type="entry name" value="SERINE/THREONINE-PROTEIN KINASE UNC-51-RELATED"/>
    <property type="match status" value="1"/>
</dbReference>
<dbReference type="Proteomes" id="UP000008983">
    <property type="component" value="Unassembled WGS sequence"/>
</dbReference>
<dbReference type="GO" id="GO:0000407">
    <property type="term" value="C:phagophore assembly site"/>
    <property type="evidence" value="ECO:0007669"/>
    <property type="project" value="TreeGrafter"/>
</dbReference>
<evidence type="ECO:0000259" key="8">
    <source>
        <dbReference type="PROSITE" id="PS50011"/>
    </source>
</evidence>
<dbReference type="Gene3D" id="1.10.510.10">
    <property type="entry name" value="Transferase(Phosphotransferase) domain 1"/>
    <property type="match status" value="1"/>
</dbReference>
<dbReference type="EC" id="2.7.11.17" evidence="10"/>
<dbReference type="SUPFAM" id="SSF55961">
    <property type="entry name" value="Bet v1-like"/>
    <property type="match status" value="1"/>
</dbReference>
<dbReference type="InterPro" id="IPR000719">
    <property type="entry name" value="Prot_kinase_dom"/>
</dbReference>
<dbReference type="Pfam" id="PF13499">
    <property type="entry name" value="EF-hand_7"/>
    <property type="match status" value="2"/>
</dbReference>
<dbReference type="GO" id="GO:0010506">
    <property type="term" value="P:regulation of autophagy"/>
    <property type="evidence" value="ECO:0007669"/>
    <property type="project" value="InterPro"/>
</dbReference>
<organism evidence="10 11">
    <name type="scientific">Ichthyophthirius multifiliis</name>
    <name type="common">White spot disease agent</name>
    <name type="synonym">Ich</name>
    <dbReference type="NCBI Taxonomy" id="5932"/>
    <lineage>
        <taxon>Eukaryota</taxon>
        <taxon>Sar</taxon>
        <taxon>Alveolata</taxon>
        <taxon>Ciliophora</taxon>
        <taxon>Intramacronucleata</taxon>
        <taxon>Oligohymenophorea</taxon>
        <taxon>Hymenostomatida</taxon>
        <taxon>Ophryoglenina</taxon>
        <taxon>Ichthyophthirius</taxon>
    </lineage>
</organism>
<dbReference type="GO" id="GO:0005829">
    <property type="term" value="C:cytosol"/>
    <property type="evidence" value="ECO:0007669"/>
    <property type="project" value="TreeGrafter"/>
</dbReference>
<feature type="domain" description="EF-hand" evidence="9">
    <location>
        <begin position="670"/>
        <end position="705"/>
    </location>
</feature>
<dbReference type="GO" id="GO:0005524">
    <property type="term" value="F:ATP binding"/>
    <property type="evidence" value="ECO:0007669"/>
    <property type="project" value="UniProtKB-UniRule"/>
</dbReference>
<dbReference type="RefSeq" id="XP_004030007.1">
    <property type="nucleotide sequence ID" value="XM_004029959.1"/>
</dbReference>
<dbReference type="GO" id="GO:0000045">
    <property type="term" value="P:autophagosome assembly"/>
    <property type="evidence" value="ECO:0007669"/>
    <property type="project" value="TreeGrafter"/>
</dbReference>
<keyword evidence="4" id="KW-0106">Calcium</keyword>
<dbReference type="Gene3D" id="1.10.238.10">
    <property type="entry name" value="EF-hand"/>
    <property type="match status" value="2"/>
</dbReference>
<dbReference type="OrthoDB" id="40902at2759"/>
<feature type="domain" description="EF-hand" evidence="9">
    <location>
        <begin position="634"/>
        <end position="669"/>
    </location>
</feature>
<evidence type="ECO:0000256" key="5">
    <source>
        <dbReference type="ARBA" id="ARBA00022840"/>
    </source>
</evidence>
<evidence type="ECO:0000256" key="6">
    <source>
        <dbReference type="ARBA" id="ARBA00024334"/>
    </source>
</evidence>
<dbReference type="GO" id="GO:0004683">
    <property type="term" value="F:calcium/calmodulin-dependent protein kinase activity"/>
    <property type="evidence" value="ECO:0007669"/>
    <property type="project" value="UniProtKB-EC"/>
</dbReference>
<dbReference type="PROSITE" id="PS00018">
    <property type="entry name" value="EF_HAND_1"/>
    <property type="match status" value="3"/>
</dbReference>
<dbReference type="Gene3D" id="3.30.530.20">
    <property type="match status" value="1"/>
</dbReference>
<feature type="domain" description="EF-hand" evidence="9">
    <location>
        <begin position="542"/>
        <end position="577"/>
    </location>
</feature>
<dbReference type="PROSITE" id="PS50011">
    <property type="entry name" value="PROTEIN_KINASE_DOM"/>
    <property type="match status" value="1"/>
</dbReference>
<dbReference type="FunFam" id="1.10.510.10:FF:000771">
    <property type="entry name" value="Uncharacterized protein"/>
    <property type="match status" value="1"/>
</dbReference>
<dbReference type="InterPro" id="IPR011009">
    <property type="entry name" value="Kinase-like_dom_sf"/>
</dbReference>
<dbReference type="Pfam" id="PF00069">
    <property type="entry name" value="Pkinase"/>
    <property type="match status" value="1"/>
</dbReference>
<evidence type="ECO:0000259" key="9">
    <source>
        <dbReference type="PROSITE" id="PS50222"/>
    </source>
</evidence>
<reference evidence="10 11" key="1">
    <citation type="submission" date="2011-07" db="EMBL/GenBank/DDBJ databases">
        <authorList>
            <person name="Coyne R."/>
            <person name="Brami D."/>
            <person name="Johnson J."/>
            <person name="Hostetler J."/>
            <person name="Hannick L."/>
            <person name="Clark T."/>
            <person name="Cassidy-Hanley D."/>
            <person name="Inman J."/>
        </authorList>
    </citation>
    <scope>NUCLEOTIDE SEQUENCE [LARGE SCALE GENOMIC DNA]</scope>
    <source>
        <strain evidence="10 11">G5</strain>
    </source>
</reference>
<feature type="domain" description="EF-hand" evidence="9">
    <location>
        <begin position="506"/>
        <end position="541"/>
    </location>
</feature>
<feature type="domain" description="Protein kinase" evidence="8">
    <location>
        <begin position="220"/>
        <end position="475"/>
    </location>
</feature>
<keyword evidence="2 7" id="KW-0547">Nucleotide-binding</keyword>
<dbReference type="PANTHER" id="PTHR24348:SF22">
    <property type="entry name" value="NON-SPECIFIC SERINE_THREONINE PROTEIN KINASE"/>
    <property type="match status" value="1"/>
</dbReference>
<keyword evidence="3 10" id="KW-0418">Kinase</keyword>
<evidence type="ECO:0000313" key="10">
    <source>
        <dbReference type="EMBL" id="EGR28771.1"/>
    </source>
</evidence>
<dbReference type="Gene3D" id="3.30.200.20">
    <property type="entry name" value="Phosphorylase Kinase, domain 1"/>
    <property type="match status" value="1"/>
</dbReference>
<dbReference type="InterPro" id="IPR045269">
    <property type="entry name" value="Atg1-like"/>
</dbReference>
<dbReference type="SUPFAM" id="SSF47473">
    <property type="entry name" value="EF-hand"/>
    <property type="match status" value="1"/>
</dbReference>
<dbReference type="SMART" id="SM00220">
    <property type="entry name" value="S_TKc"/>
    <property type="match status" value="1"/>
</dbReference>
<dbReference type="AlphaFoldDB" id="G0R186"/>
<dbReference type="SUPFAM" id="SSF56112">
    <property type="entry name" value="Protein kinase-like (PK-like)"/>
    <property type="match status" value="1"/>
</dbReference>
<dbReference type="InterPro" id="IPR018247">
    <property type="entry name" value="EF_Hand_1_Ca_BS"/>
</dbReference>
<dbReference type="PROSITE" id="PS00107">
    <property type="entry name" value="PROTEIN_KINASE_ATP"/>
    <property type="match status" value="1"/>
</dbReference>